<gene>
    <name evidence="2" type="ORF">ACFSTE_00825</name>
</gene>
<dbReference type="CDD" id="cd12105">
    <property type="entry name" value="HmuY"/>
    <property type="match status" value="1"/>
</dbReference>
<organism evidence="2 3">
    <name type="scientific">Aquimarina hainanensis</name>
    <dbReference type="NCBI Taxonomy" id="1578017"/>
    <lineage>
        <taxon>Bacteria</taxon>
        <taxon>Pseudomonadati</taxon>
        <taxon>Bacteroidota</taxon>
        <taxon>Flavobacteriia</taxon>
        <taxon>Flavobacteriales</taxon>
        <taxon>Flavobacteriaceae</taxon>
        <taxon>Aquimarina</taxon>
    </lineage>
</organism>
<dbReference type="InterPro" id="IPR025921">
    <property type="entry name" value="HmuY"/>
</dbReference>
<proteinExistence type="predicted"/>
<evidence type="ECO:0000256" key="1">
    <source>
        <dbReference type="SAM" id="SignalP"/>
    </source>
</evidence>
<dbReference type="Pfam" id="PF14064">
    <property type="entry name" value="HmuY"/>
    <property type="match status" value="2"/>
</dbReference>
<dbReference type="Proteomes" id="UP001597459">
    <property type="component" value="Unassembled WGS sequence"/>
</dbReference>
<reference evidence="3" key="1">
    <citation type="journal article" date="2019" name="Int. J. Syst. Evol. Microbiol.">
        <title>The Global Catalogue of Microorganisms (GCM) 10K type strain sequencing project: providing services to taxonomists for standard genome sequencing and annotation.</title>
        <authorList>
            <consortium name="The Broad Institute Genomics Platform"/>
            <consortium name="The Broad Institute Genome Sequencing Center for Infectious Disease"/>
            <person name="Wu L."/>
            <person name="Ma J."/>
        </authorList>
    </citation>
    <scope>NUCLEOTIDE SEQUENCE [LARGE SCALE GENOMIC DNA]</scope>
    <source>
        <strain evidence="3">KCTC 42423</strain>
    </source>
</reference>
<name>A0ABW5N1I1_9FLAO</name>
<accession>A0ABW5N1I1</accession>
<dbReference type="PROSITE" id="PS51257">
    <property type="entry name" value="PROKAR_LIPOPROTEIN"/>
    <property type="match status" value="1"/>
</dbReference>
<keyword evidence="1" id="KW-0732">Signal</keyword>
<dbReference type="RefSeq" id="WP_378257957.1">
    <property type="nucleotide sequence ID" value="NZ_JBHSJV010000001.1"/>
</dbReference>
<feature type="signal peptide" evidence="1">
    <location>
        <begin position="1"/>
        <end position="22"/>
    </location>
</feature>
<feature type="chain" id="PRO_5047148546" evidence="1">
    <location>
        <begin position="23"/>
        <end position="467"/>
    </location>
</feature>
<evidence type="ECO:0000313" key="2">
    <source>
        <dbReference type="EMBL" id="MFD2589352.1"/>
    </source>
</evidence>
<comment type="caution">
    <text evidence="2">The sequence shown here is derived from an EMBL/GenBank/DDBJ whole genome shotgun (WGS) entry which is preliminary data.</text>
</comment>
<keyword evidence="3" id="KW-1185">Reference proteome</keyword>
<evidence type="ECO:0000313" key="3">
    <source>
        <dbReference type="Proteomes" id="UP001597459"/>
    </source>
</evidence>
<sequence length="467" mass="51564">MKLIKKITFVLFYGITLLLFQACSDDETLTPDPFVVAFKNLSSNLSEIPNQTEIKLVYSEVAEENGSFTISIDAKNARYGIDFTTVPEAVNNQIKLPITIGEAASKIVFKKLSPYMDETTDIKLNITNISYNGSNIQGNIEYALGTSPSLGGNIQVNVGGPNQPNQAFIDLSSGIATTPRRDSWDLGFYGGAHFRVTINGALYMATKALDTDDIDSVNEASVIAIQPEVAVGTFRADNIAYIDAPNGNILETAIAEISVTPSENKVYLLNLGSEVSTETPKPGSVSISGGKRGWKKIRITREGNEYILQYANLNDTTHQQIRISKNAAYNFTFFSFEKNAVVPVEPEASKWDVGFTVFTNAITGYGSYGFSDFIIHNRKGSVTAYRVNTEDIPYEDFTLTSVEDTLFSEDQTAIGSSWRSVFKKVAHSDRYYILKDANGNIYKIRFTALTNSDGLRGYPEFEYKLLQ</sequence>
<protein>
    <submittedName>
        <fullName evidence="2">HmuY family protein</fullName>
    </submittedName>
</protein>
<dbReference type="EMBL" id="JBHULX010000001">
    <property type="protein sequence ID" value="MFD2589352.1"/>
    <property type="molecule type" value="Genomic_DNA"/>
</dbReference>